<evidence type="ECO:0000313" key="1">
    <source>
        <dbReference type="EMBL" id="VTT70413.1"/>
    </source>
</evidence>
<dbReference type="InterPro" id="IPR036397">
    <property type="entry name" value="RNaseH_sf"/>
</dbReference>
<gene>
    <name evidence="1" type="ORF">C2S_7974</name>
</gene>
<dbReference type="Proteomes" id="UP000760494">
    <property type="component" value="Unassembled WGS sequence"/>
</dbReference>
<comment type="caution">
    <text evidence="1">The sequence shown here is derived from an EMBL/GenBank/DDBJ whole genome shotgun (WGS) entry which is preliminary data.</text>
</comment>
<accession>A0A2H3S7M0</accession>
<dbReference type="AlphaFoldDB" id="A0A2H3S7M0"/>
<dbReference type="OrthoDB" id="245563at2759"/>
<protein>
    <submittedName>
        <fullName evidence="1">Uncharacterized protein</fullName>
    </submittedName>
</protein>
<name>A0A2H3S7M0_FUSFU</name>
<dbReference type="EMBL" id="CABFJX010000290">
    <property type="protein sequence ID" value="VTT70413.1"/>
    <property type="molecule type" value="Genomic_DNA"/>
</dbReference>
<dbReference type="GO" id="GO:0003676">
    <property type="term" value="F:nucleic acid binding"/>
    <property type="evidence" value="ECO:0007669"/>
    <property type="project" value="InterPro"/>
</dbReference>
<organism evidence="1 2">
    <name type="scientific">Fusarium fujikuroi</name>
    <name type="common">Bakanae and foot rot disease fungus</name>
    <name type="synonym">Gibberella fujikuroi</name>
    <dbReference type="NCBI Taxonomy" id="5127"/>
    <lineage>
        <taxon>Eukaryota</taxon>
        <taxon>Fungi</taxon>
        <taxon>Dikarya</taxon>
        <taxon>Ascomycota</taxon>
        <taxon>Pezizomycotina</taxon>
        <taxon>Sordariomycetes</taxon>
        <taxon>Hypocreomycetidae</taxon>
        <taxon>Hypocreales</taxon>
        <taxon>Nectriaceae</taxon>
        <taxon>Fusarium</taxon>
        <taxon>Fusarium fujikuroi species complex</taxon>
    </lineage>
</organism>
<reference evidence="1" key="1">
    <citation type="submission" date="2019-05" db="EMBL/GenBank/DDBJ databases">
        <authorList>
            <person name="Piombo E."/>
        </authorList>
    </citation>
    <scope>NUCLEOTIDE SEQUENCE</scope>
    <source>
        <strain evidence="1">C2S</strain>
    </source>
</reference>
<sequence>MRNAKDASIQPITKFFTTSLPHQNLIQFDLETQRSHLTRKCSETGEIKVDPTTIIIHLANRDKFWPMAISSWALYLGPDSSYNKSSVMVWPDLVSEGETEYTDFERALDELYDCLDPAIRQVIIATDSSSLVQLCTKDIPELARDKDFRRNNPMEFPIIWEGLNPNQLGYPSVGPLAFRFWLVPKELNQEAQKMAEYLIDREVQMLEAESKAEFADNMRRKRRGTFGSGFNY</sequence>
<proteinExistence type="predicted"/>
<dbReference type="Gene3D" id="3.30.420.10">
    <property type="entry name" value="Ribonuclease H-like superfamily/Ribonuclease H"/>
    <property type="match status" value="1"/>
</dbReference>
<evidence type="ECO:0000313" key="2">
    <source>
        <dbReference type="Proteomes" id="UP000760494"/>
    </source>
</evidence>